<evidence type="ECO:0000313" key="4">
    <source>
        <dbReference type="Proteomes" id="UP000002669"/>
    </source>
</evidence>
<protein>
    <submittedName>
        <fullName evidence="3">Uncharacterized protein</fullName>
    </submittedName>
</protein>
<dbReference type="GeneID" id="10030049"/>
<organism evidence="4">
    <name type="scientific">Arthroderma gypseum (strain ATCC MYA-4604 / CBS 118893)</name>
    <name type="common">Microsporum gypseum</name>
    <dbReference type="NCBI Taxonomy" id="535722"/>
    <lineage>
        <taxon>Eukaryota</taxon>
        <taxon>Fungi</taxon>
        <taxon>Dikarya</taxon>
        <taxon>Ascomycota</taxon>
        <taxon>Pezizomycotina</taxon>
        <taxon>Eurotiomycetes</taxon>
        <taxon>Eurotiomycetidae</taxon>
        <taxon>Onygenales</taxon>
        <taxon>Arthrodermataceae</taxon>
        <taxon>Nannizzia</taxon>
    </lineage>
</organism>
<dbReference type="InParanoid" id="E4UQT9"/>
<accession>E4UQT9</accession>
<dbReference type="eggNOG" id="ENOG502S0PN">
    <property type="taxonomic scope" value="Eukaryota"/>
</dbReference>
<dbReference type="HOGENOM" id="CLU_061830_1_0_1"/>
<proteinExistence type="predicted"/>
<keyword evidence="4" id="KW-1185">Reference proteome</keyword>
<dbReference type="STRING" id="535722.E4UQT9"/>
<keyword evidence="2" id="KW-0812">Transmembrane</keyword>
<gene>
    <name evidence="3" type="ORF">MGYG_02278</name>
</gene>
<evidence type="ECO:0000313" key="3">
    <source>
        <dbReference type="EMBL" id="EFQ99265.1"/>
    </source>
</evidence>
<sequence>MAAPSTIPSFLLPRGGLSKSSLQYLRITPRRTLLRHANFSSSRTSHAAPTKPRVLEKPDKFRPPSHPARRVVNLNKSPRNYPGPPPTAKEIEDRKTKRYPNMFPPEGTVLFKFLTNKGIHVWISMSVLFSLAYFTWSTNFKRTSPYAHLLPGWSQLFSSPISTVSQFFTVMKMHAEHTTVVSKEKRKRISDDIDKRKEYRIAHGLEEDDRVKADDAQATEGVEGAIVEGADNVQSEGTASMRKPKRWLGIW</sequence>
<evidence type="ECO:0000256" key="2">
    <source>
        <dbReference type="SAM" id="Phobius"/>
    </source>
</evidence>
<dbReference type="Proteomes" id="UP000002669">
    <property type="component" value="Unassembled WGS sequence"/>
</dbReference>
<dbReference type="OMA" id="WIHIWIA"/>
<feature type="compositionally biased region" description="Basic and acidic residues" evidence="1">
    <location>
        <begin position="53"/>
        <end position="62"/>
    </location>
</feature>
<keyword evidence="2" id="KW-0472">Membrane</keyword>
<dbReference type="OrthoDB" id="5397827at2759"/>
<feature type="compositionally biased region" description="Polar residues" evidence="1">
    <location>
        <begin position="38"/>
        <end position="47"/>
    </location>
</feature>
<feature type="region of interest" description="Disordered" evidence="1">
    <location>
        <begin position="37"/>
        <end position="91"/>
    </location>
</feature>
<dbReference type="RefSeq" id="XP_003174748.1">
    <property type="nucleotide sequence ID" value="XM_003174700.1"/>
</dbReference>
<dbReference type="AlphaFoldDB" id="E4UQT9"/>
<keyword evidence="2" id="KW-1133">Transmembrane helix</keyword>
<name>E4UQT9_ARTGP</name>
<dbReference type="VEuPathDB" id="FungiDB:MGYG_02278"/>
<feature type="transmembrane region" description="Helical" evidence="2">
    <location>
        <begin position="119"/>
        <end position="136"/>
    </location>
</feature>
<evidence type="ECO:0000256" key="1">
    <source>
        <dbReference type="SAM" id="MobiDB-lite"/>
    </source>
</evidence>
<dbReference type="EMBL" id="DS989823">
    <property type="protein sequence ID" value="EFQ99265.1"/>
    <property type="molecule type" value="Genomic_DNA"/>
</dbReference>
<reference evidence="4" key="1">
    <citation type="journal article" date="2012" name="MBio">
        <title>Comparative genome analysis of Trichophyton rubrum and related dermatophytes reveals candidate genes involved in infection.</title>
        <authorList>
            <person name="Martinez D.A."/>
            <person name="Oliver B.G."/>
            <person name="Graeser Y."/>
            <person name="Goldberg J.M."/>
            <person name="Li W."/>
            <person name="Martinez-Rossi N.M."/>
            <person name="Monod M."/>
            <person name="Shelest E."/>
            <person name="Barton R.C."/>
            <person name="Birch E."/>
            <person name="Brakhage A.A."/>
            <person name="Chen Z."/>
            <person name="Gurr S.J."/>
            <person name="Heiman D."/>
            <person name="Heitman J."/>
            <person name="Kosti I."/>
            <person name="Rossi A."/>
            <person name="Saif S."/>
            <person name="Samalova M."/>
            <person name="Saunders C.W."/>
            <person name="Shea T."/>
            <person name="Summerbell R.C."/>
            <person name="Xu J."/>
            <person name="Young S."/>
            <person name="Zeng Q."/>
            <person name="Birren B.W."/>
            <person name="Cuomo C.A."/>
            <person name="White T.C."/>
        </authorList>
    </citation>
    <scope>NUCLEOTIDE SEQUENCE [LARGE SCALE GENOMIC DNA]</scope>
    <source>
        <strain evidence="4">ATCC MYA-4604 / CBS 118893</strain>
    </source>
</reference>